<comment type="caution">
    <text evidence="2">The sequence shown here is derived from an EMBL/GenBank/DDBJ whole genome shotgun (WGS) entry which is preliminary data.</text>
</comment>
<proteinExistence type="predicted"/>
<feature type="compositionally biased region" description="Basic and acidic residues" evidence="1">
    <location>
        <begin position="1"/>
        <end position="10"/>
    </location>
</feature>
<accession>A0AAN8S2R1</accession>
<dbReference type="EMBL" id="JAWJWE010000036">
    <property type="protein sequence ID" value="KAK6628835.1"/>
    <property type="molecule type" value="Genomic_DNA"/>
</dbReference>
<organism evidence="2 3">
    <name type="scientific">Polyplax serrata</name>
    <name type="common">Common mouse louse</name>
    <dbReference type="NCBI Taxonomy" id="468196"/>
    <lineage>
        <taxon>Eukaryota</taxon>
        <taxon>Metazoa</taxon>
        <taxon>Ecdysozoa</taxon>
        <taxon>Arthropoda</taxon>
        <taxon>Hexapoda</taxon>
        <taxon>Insecta</taxon>
        <taxon>Pterygota</taxon>
        <taxon>Neoptera</taxon>
        <taxon>Paraneoptera</taxon>
        <taxon>Psocodea</taxon>
        <taxon>Troctomorpha</taxon>
        <taxon>Phthiraptera</taxon>
        <taxon>Anoplura</taxon>
        <taxon>Polyplacidae</taxon>
        <taxon>Polyplax</taxon>
    </lineage>
</organism>
<feature type="compositionally biased region" description="Basic and acidic residues" evidence="1">
    <location>
        <begin position="26"/>
        <end position="63"/>
    </location>
</feature>
<gene>
    <name evidence="2" type="ORF">RUM43_002651</name>
</gene>
<feature type="region of interest" description="Disordered" evidence="1">
    <location>
        <begin position="1"/>
        <end position="63"/>
    </location>
</feature>
<reference evidence="2 3" key="1">
    <citation type="submission" date="2023-10" db="EMBL/GenBank/DDBJ databases">
        <title>Genomes of two closely related lineages of the louse Polyplax serrata with different host specificities.</title>
        <authorList>
            <person name="Martinu J."/>
            <person name="Tarabai H."/>
            <person name="Stefka J."/>
            <person name="Hypsa V."/>
        </authorList>
    </citation>
    <scope>NUCLEOTIDE SEQUENCE [LARGE SCALE GENOMIC DNA]</scope>
    <source>
        <strain evidence="2">HR10_N</strain>
    </source>
</reference>
<sequence length="63" mass="7303">MDKAKVETLRIEQGGVGVSPKGNRTRRYEVKNSQRNEDNSTETRDGDLSRSHQTTERKRQKDK</sequence>
<dbReference type="AlphaFoldDB" id="A0AAN8S2R1"/>
<protein>
    <submittedName>
        <fullName evidence="2">Uncharacterized protein</fullName>
    </submittedName>
</protein>
<evidence type="ECO:0000313" key="2">
    <source>
        <dbReference type="EMBL" id="KAK6628835.1"/>
    </source>
</evidence>
<evidence type="ECO:0000256" key="1">
    <source>
        <dbReference type="SAM" id="MobiDB-lite"/>
    </source>
</evidence>
<dbReference type="Proteomes" id="UP001372834">
    <property type="component" value="Unassembled WGS sequence"/>
</dbReference>
<name>A0AAN8S2R1_POLSC</name>
<evidence type="ECO:0000313" key="3">
    <source>
        <dbReference type="Proteomes" id="UP001372834"/>
    </source>
</evidence>